<dbReference type="Proteomes" id="UP000551758">
    <property type="component" value="Unassembled WGS sequence"/>
</dbReference>
<dbReference type="PANTHER" id="PTHR12730">
    <property type="entry name" value="HSDA/SDA1-RELATED"/>
    <property type="match status" value="1"/>
</dbReference>
<name>A0A7J7EUU1_DICBM</name>
<gene>
    <name evidence="3" type="ORF">HPG69_009879</name>
</gene>
<comment type="caution">
    <text evidence="3">The sequence shown here is derived from an EMBL/GenBank/DDBJ whole genome shotgun (WGS) entry which is preliminary data.</text>
</comment>
<comment type="similarity">
    <text evidence="1">Belongs to the SDA1 family.</text>
</comment>
<reference evidence="3 4" key="1">
    <citation type="journal article" date="2020" name="Mol. Biol. Evol.">
        <title>Interspecific Gene Flow and the Evolution of Specialization in Black and White Rhinoceros.</title>
        <authorList>
            <person name="Moodley Y."/>
            <person name="Westbury M.V."/>
            <person name="Russo I.M."/>
            <person name="Gopalakrishnan S."/>
            <person name="Rakotoarivelo A."/>
            <person name="Olsen R.A."/>
            <person name="Prost S."/>
            <person name="Tunstall T."/>
            <person name="Ryder O.A."/>
            <person name="Dalen L."/>
            <person name="Bruford M.W."/>
        </authorList>
    </citation>
    <scope>NUCLEOTIDE SEQUENCE [LARGE SCALE GENOMIC DNA]</scope>
    <source>
        <strain evidence="3">SBR-YM</strain>
        <tissue evidence="3">Skin</tissue>
    </source>
</reference>
<keyword evidence="1" id="KW-0690">Ribosome biogenesis</keyword>
<feature type="domain" description="SDA1 N-terminal" evidence="2">
    <location>
        <begin position="129"/>
        <end position="203"/>
    </location>
</feature>
<protein>
    <recommendedName>
        <fullName evidence="1">Protein SDA1</fullName>
    </recommendedName>
</protein>
<keyword evidence="1" id="KW-0813">Transport</keyword>
<dbReference type="InterPro" id="IPR027312">
    <property type="entry name" value="Sda1"/>
</dbReference>
<dbReference type="GO" id="GO:0015031">
    <property type="term" value="P:protein transport"/>
    <property type="evidence" value="ECO:0007669"/>
    <property type="project" value="UniProtKB-KW"/>
</dbReference>
<comment type="function">
    <text evidence="1">Required for 60S pre-ribosomal subunits export to the cytoplasm.</text>
</comment>
<dbReference type="PANTHER" id="PTHR12730:SF0">
    <property type="entry name" value="PROTEIN SDA1 HOMOLOG"/>
    <property type="match status" value="1"/>
</dbReference>
<dbReference type="Pfam" id="PF08158">
    <property type="entry name" value="SDA1_HEAT"/>
    <property type="match status" value="3"/>
</dbReference>
<feature type="domain" description="SDA1 N-terminal" evidence="2">
    <location>
        <begin position="208"/>
        <end position="262"/>
    </location>
</feature>
<feature type="domain" description="SDA1 N-terminal" evidence="2">
    <location>
        <begin position="35"/>
        <end position="91"/>
    </location>
</feature>
<evidence type="ECO:0000313" key="4">
    <source>
        <dbReference type="Proteomes" id="UP000551758"/>
    </source>
</evidence>
<accession>A0A7J7EUU1</accession>
<dbReference type="InterPro" id="IPR012977">
    <property type="entry name" value="SDA1_N"/>
</dbReference>
<dbReference type="GO" id="GO:0000055">
    <property type="term" value="P:ribosomal large subunit export from nucleus"/>
    <property type="evidence" value="ECO:0007669"/>
    <property type="project" value="UniProtKB-UniRule"/>
</dbReference>
<evidence type="ECO:0000259" key="2">
    <source>
        <dbReference type="Pfam" id="PF08158"/>
    </source>
</evidence>
<organism evidence="3 4">
    <name type="scientific">Diceros bicornis minor</name>
    <name type="common">South-central black rhinoceros</name>
    <dbReference type="NCBI Taxonomy" id="77932"/>
    <lineage>
        <taxon>Eukaryota</taxon>
        <taxon>Metazoa</taxon>
        <taxon>Chordata</taxon>
        <taxon>Craniata</taxon>
        <taxon>Vertebrata</taxon>
        <taxon>Euteleostomi</taxon>
        <taxon>Mammalia</taxon>
        <taxon>Eutheria</taxon>
        <taxon>Laurasiatheria</taxon>
        <taxon>Perissodactyla</taxon>
        <taxon>Rhinocerotidae</taxon>
        <taxon>Diceros</taxon>
    </lineage>
</organism>
<dbReference type="EMBL" id="JACDTQ010002339">
    <property type="protein sequence ID" value="KAF5919398.1"/>
    <property type="molecule type" value="Genomic_DNA"/>
</dbReference>
<evidence type="ECO:0000256" key="1">
    <source>
        <dbReference type="RuleBase" id="RU365057"/>
    </source>
</evidence>
<proteinExistence type="inferred from homology"/>
<dbReference type="AlphaFoldDB" id="A0A7J7EUU1"/>
<dbReference type="GO" id="GO:0005730">
    <property type="term" value="C:nucleolus"/>
    <property type="evidence" value="ECO:0007669"/>
    <property type="project" value="UniProtKB-SubCell"/>
</dbReference>
<dbReference type="GO" id="GO:0042273">
    <property type="term" value="P:ribosomal large subunit biogenesis"/>
    <property type="evidence" value="ECO:0007669"/>
    <property type="project" value="UniProtKB-UniRule"/>
</dbReference>
<comment type="subcellular location">
    <subcellularLocation>
        <location evidence="1">Nucleus</location>
        <location evidence="1">Nucleolus</location>
    </subcellularLocation>
</comment>
<keyword evidence="1" id="KW-0653">Protein transport</keyword>
<evidence type="ECO:0000313" key="3">
    <source>
        <dbReference type="EMBL" id="KAF5919398.1"/>
    </source>
</evidence>
<keyword evidence="1" id="KW-0539">Nucleus</keyword>
<feature type="non-terminal residue" evidence="3">
    <location>
        <position position="263"/>
    </location>
</feature>
<sequence>IWTLWKIQKSNKDIAEIFKLQPNKPSKKLAKLVMFMAQIGHCYPEHLDNFQELKDLLSYNYTVLNADLPITFCKALISLRRISLIHQTLYTHFVTDETKSAKYKNKVNIVLQNFMERTRNRTATQNASAVCHREERLQTQEKVEKVMKVLQKQKEKKPEVFNFSAIHLIHDPKEVAEKPLKWLKSSKNMSEVKMMLMNLILQITAPKKSNKILLYTAQTSHHLGIPENIQTLLMTVVSHFVMDKNSEEVTTVGINTMKEITAQ</sequence>
<keyword evidence="4" id="KW-1185">Reference proteome</keyword>